<name>A0A318E942_9GAMM</name>
<dbReference type="OrthoDB" id="9801102at2"/>
<dbReference type="Pfam" id="PF05015">
    <property type="entry name" value="HigB-like_toxin"/>
    <property type="match status" value="1"/>
</dbReference>
<keyword evidence="2" id="KW-1185">Reference proteome</keyword>
<dbReference type="EMBL" id="QICN01000009">
    <property type="protein sequence ID" value="PXV65810.1"/>
    <property type="molecule type" value="Genomic_DNA"/>
</dbReference>
<protein>
    <submittedName>
        <fullName evidence="1">Proteic killer suppression protein</fullName>
    </submittedName>
</protein>
<dbReference type="SUPFAM" id="SSF143011">
    <property type="entry name" value="RelE-like"/>
    <property type="match status" value="1"/>
</dbReference>
<dbReference type="Proteomes" id="UP000248330">
    <property type="component" value="Unassembled WGS sequence"/>
</dbReference>
<dbReference type="RefSeq" id="WP_110266189.1">
    <property type="nucleotide sequence ID" value="NZ_CAKZQT010000001.1"/>
</dbReference>
<dbReference type="Gene3D" id="3.30.2310.20">
    <property type="entry name" value="RelE-like"/>
    <property type="match status" value="1"/>
</dbReference>
<organism evidence="1 2">
    <name type="scientific">Sinimarinibacterium flocculans</name>
    <dbReference type="NCBI Taxonomy" id="985250"/>
    <lineage>
        <taxon>Bacteria</taxon>
        <taxon>Pseudomonadati</taxon>
        <taxon>Pseudomonadota</taxon>
        <taxon>Gammaproteobacteria</taxon>
        <taxon>Nevskiales</taxon>
        <taxon>Nevskiaceae</taxon>
        <taxon>Sinimarinibacterium</taxon>
    </lineage>
</organism>
<dbReference type="AlphaFoldDB" id="A0A318E942"/>
<dbReference type="InterPro" id="IPR007711">
    <property type="entry name" value="HigB-1"/>
</dbReference>
<dbReference type="InterPro" id="IPR035093">
    <property type="entry name" value="RelE/ParE_toxin_dom_sf"/>
</dbReference>
<evidence type="ECO:0000313" key="1">
    <source>
        <dbReference type="EMBL" id="PXV65810.1"/>
    </source>
</evidence>
<sequence>MIRSFRHRGLERFFTRSDYRGIPAQFAPRLERLLDRLDACARPEDMNLPGYKFHPLKGARKGAYAVSVSGNWRLTFEFDGEDAVVVDLEDYH</sequence>
<proteinExistence type="predicted"/>
<evidence type="ECO:0000313" key="2">
    <source>
        <dbReference type="Proteomes" id="UP000248330"/>
    </source>
</evidence>
<accession>A0A318E942</accession>
<dbReference type="PANTHER" id="PTHR40266">
    <property type="entry name" value="TOXIN HIGB-1"/>
    <property type="match status" value="1"/>
</dbReference>
<comment type="caution">
    <text evidence="1">The sequence shown here is derived from an EMBL/GenBank/DDBJ whole genome shotgun (WGS) entry which is preliminary data.</text>
</comment>
<gene>
    <name evidence="1" type="ORF">C8D93_109190</name>
</gene>
<dbReference type="PANTHER" id="PTHR40266:SF2">
    <property type="entry name" value="TOXIN HIGB-1"/>
    <property type="match status" value="1"/>
</dbReference>
<reference evidence="1 2" key="1">
    <citation type="submission" date="2018-04" db="EMBL/GenBank/DDBJ databases">
        <title>Genomic Encyclopedia of Type Strains, Phase IV (KMG-IV): sequencing the most valuable type-strain genomes for metagenomic binning, comparative biology and taxonomic classification.</title>
        <authorList>
            <person name="Goeker M."/>
        </authorList>
    </citation>
    <scope>NUCLEOTIDE SEQUENCE [LARGE SCALE GENOMIC DNA]</scope>
    <source>
        <strain evidence="1 2">DSM 104150</strain>
    </source>
</reference>